<feature type="transmembrane region" description="Helical" evidence="1">
    <location>
        <begin position="68"/>
        <end position="85"/>
    </location>
</feature>
<dbReference type="AlphaFoldDB" id="A0A6G9AZW6"/>
<protein>
    <recommendedName>
        <fullName evidence="4">DoxX family protein</fullName>
    </recommendedName>
</protein>
<dbReference type="KEGG" id="spib:G8759_26490"/>
<keyword evidence="3" id="KW-1185">Reference proteome</keyword>
<evidence type="ECO:0000313" key="2">
    <source>
        <dbReference type="EMBL" id="QIP17970.1"/>
    </source>
</evidence>
<dbReference type="Proteomes" id="UP000501802">
    <property type="component" value="Chromosome"/>
</dbReference>
<dbReference type="EMBL" id="CP050063">
    <property type="protein sequence ID" value="QIP17970.1"/>
    <property type="molecule type" value="Genomic_DNA"/>
</dbReference>
<feature type="transmembrane region" description="Helical" evidence="1">
    <location>
        <begin position="92"/>
        <end position="111"/>
    </location>
</feature>
<evidence type="ECO:0000256" key="1">
    <source>
        <dbReference type="SAM" id="Phobius"/>
    </source>
</evidence>
<reference evidence="2 3" key="1">
    <citation type="submission" date="2020-03" db="EMBL/GenBank/DDBJ databases">
        <authorList>
            <person name="Kim M.K."/>
        </authorList>
    </citation>
    <scope>NUCLEOTIDE SEQUENCE [LARGE SCALE GENOMIC DNA]</scope>
    <source>
        <strain evidence="2 3">BT328</strain>
    </source>
</reference>
<keyword evidence="1" id="KW-1133">Transmembrane helix</keyword>
<gene>
    <name evidence="2" type="ORF">G8759_26490</name>
</gene>
<organism evidence="2 3">
    <name type="scientific">Spirosoma aureum</name>
    <dbReference type="NCBI Taxonomy" id="2692134"/>
    <lineage>
        <taxon>Bacteria</taxon>
        <taxon>Pseudomonadati</taxon>
        <taxon>Bacteroidota</taxon>
        <taxon>Cytophagia</taxon>
        <taxon>Cytophagales</taxon>
        <taxon>Cytophagaceae</taxon>
        <taxon>Spirosoma</taxon>
    </lineage>
</organism>
<proteinExistence type="predicted"/>
<name>A0A6G9AZW6_9BACT</name>
<sequence length="116" mass="12915">MALKLVNAALIFFALYMGIKQGWAMFTGKPEMTEMFSKWAIGKTGLMALGFFTMLGAILVLFPKTFVWGNFITAAGILVIIAFHLKDKDLKGVAIELPFFLLSLLIIYLQHPLANE</sequence>
<evidence type="ECO:0008006" key="4">
    <source>
        <dbReference type="Google" id="ProtNLM"/>
    </source>
</evidence>
<feature type="transmembrane region" description="Helical" evidence="1">
    <location>
        <begin position="6"/>
        <end position="23"/>
    </location>
</feature>
<keyword evidence="1" id="KW-0472">Membrane</keyword>
<feature type="transmembrane region" description="Helical" evidence="1">
    <location>
        <begin position="44"/>
        <end position="62"/>
    </location>
</feature>
<evidence type="ECO:0000313" key="3">
    <source>
        <dbReference type="Proteomes" id="UP000501802"/>
    </source>
</evidence>
<keyword evidence="1" id="KW-0812">Transmembrane</keyword>
<accession>A0A6G9AZW6</accession>